<dbReference type="SUPFAM" id="SSF48371">
    <property type="entry name" value="ARM repeat"/>
    <property type="match status" value="2"/>
</dbReference>
<dbReference type="InParanoid" id="A0A1V9XWK1"/>
<feature type="compositionally biased region" description="Basic residues" evidence="7">
    <location>
        <begin position="68"/>
        <end position="81"/>
    </location>
</feature>
<dbReference type="OrthoDB" id="414546at2759"/>
<dbReference type="FunFam" id="1.25.40.180:FF:000009">
    <property type="entry name" value="programmed cell death protein 4"/>
    <property type="match status" value="1"/>
</dbReference>
<reference evidence="9 10" key="1">
    <citation type="journal article" date="2017" name="Gigascience">
        <title>Draft genome of the honey bee ectoparasitic mite, Tropilaelaps mercedesae, is shaped by the parasitic life history.</title>
        <authorList>
            <person name="Dong X."/>
            <person name="Armstrong S.D."/>
            <person name="Xia D."/>
            <person name="Makepeace B.L."/>
            <person name="Darby A.C."/>
            <person name="Kadowaki T."/>
        </authorList>
    </citation>
    <scope>NUCLEOTIDE SEQUENCE [LARGE SCALE GENOMIC DNA]</scope>
    <source>
        <strain evidence="9">Wuxi-XJTLU</strain>
    </source>
</reference>
<keyword evidence="4" id="KW-0963">Cytoplasm</keyword>
<evidence type="ECO:0000313" key="10">
    <source>
        <dbReference type="Proteomes" id="UP000192247"/>
    </source>
</evidence>
<dbReference type="InterPro" id="IPR039778">
    <property type="entry name" value="PDCD4"/>
</dbReference>
<dbReference type="STRING" id="418985.A0A1V9XWK1"/>
<feature type="domain" description="MI" evidence="8">
    <location>
        <begin position="299"/>
        <end position="422"/>
    </location>
</feature>
<comment type="caution">
    <text evidence="9">The sequence shown here is derived from an EMBL/GenBank/DDBJ whole genome shotgun (WGS) entry which is preliminary data.</text>
</comment>
<dbReference type="EMBL" id="MNPL01003057">
    <property type="protein sequence ID" value="OQR77793.1"/>
    <property type="molecule type" value="Genomic_DNA"/>
</dbReference>
<dbReference type="AlphaFoldDB" id="A0A1V9XWK1"/>
<evidence type="ECO:0000256" key="5">
    <source>
        <dbReference type="ARBA" id="ARBA00022737"/>
    </source>
</evidence>
<dbReference type="FunCoup" id="A0A1V9XWK1">
    <property type="interactions" value="1511"/>
</dbReference>
<organism evidence="9 10">
    <name type="scientific">Tropilaelaps mercedesae</name>
    <dbReference type="NCBI Taxonomy" id="418985"/>
    <lineage>
        <taxon>Eukaryota</taxon>
        <taxon>Metazoa</taxon>
        <taxon>Ecdysozoa</taxon>
        <taxon>Arthropoda</taxon>
        <taxon>Chelicerata</taxon>
        <taxon>Arachnida</taxon>
        <taxon>Acari</taxon>
        <taxon>Parasitiformes</taxon>
        <taxon>Mesostigmata</taxon>
        <taxon>Gamasina</taxon>
        <taxon>Dermanyssoidea</taxon>
        <taxon>Laelapidae</taxon>
        <taxon>Tropilaelaps</taxon>
    </lineage>
</organism>
<feature type="compositionally biased region" description="Gly residues" evidence="7">
    <location>
        <begin position="82"/>
        <end position="93"/>
    </location>
</feature>
<dbReference type="GO" id="GO:0005634">
    <property type="term" value="C:nucleus"/>
    <property type="evidence" value="ECO:0007669"/>
    <property type="project" value="TreeGrafter"/>
</dbReference>
<name>A0A1V9XWK1_9ACAR</name>
<dbReference type="InterPro" id="IPR016024">
    <property type="entry name" value="ARM-type_fold"/>
</dbReference>
<comment type="subcellular location">
    <subcellularLocation>
        <location evidence="1">Cytoplasm</location>
    </subcellularLocation>
</comment>
<keyword evidence="5" id="KW-0677">Repeat</keyword>
<feature type="region of interest" description="Disordered" evidence="7">
    <location>
        <begin position="1"/>
        <end position="48"/>
    </location>
</feature>
<comment type="similarity">
    <text evidence="2">Belongs to the PDCD4 family.</text>
</comment>
<dbReference type="Pfam" id="PF02847">
    <property type="entry name" value="MA3"/>
    <property type="match status" value="2"/>
</dbReference>
<evidence type="ECO:0000313" key="9">
    <source>
        <dbReference type="EMBL" id="OQR77793.1"/>
    </source>
</evidence>
<evidence type="ECO:0000256" key="4">
    <source>
        <dbReference type="ARBA" id="ARBA00022490"/>
    </source>
</evidence>
<evidence type="ECO:0000256" key="6">
    <source>
        <dbReference type="ARBA" id="ARBA00023242"/>
    </source>
</evidence>
<keyword evidence="10" id="KW-1185">Reference proteome</keyword>
<evidence type="ECO:0000256" key="1">
    <source>
        <dbReference type="ARBA" id="ARBA00004496"/>
    </source>
</evidence>
<dbReference type="Proteomes" id="UP000192247">
    <property type="component" value="Unassembled WGS sequence"/>
</dbReference>
<sequence>MSSSTNADVKANGGSINGVMQPSPVVINTIGGSVPRKRAKRNSRTLSTGDASTVEAILLAKACPQLKNSRRSRAGRGRGGPKKGGAGGKGTWGTPGSEMQPDVVDQRDPNYDSDGEREENVEFEATAPAVRPEDLEKVAGPLIVEYFEHGDTNEVLMSLEELNLSEVRADLVALIIQLSLERKPSHREMSSVLLSDCYDRVLEEKDYESGLKLLLDSIGDISLDTPEAATLIGKFAARCVADDCLAPKFLQESSHEPYSLSEKAQESLSHATALLKMPHGMVRLDNVWGTGGGMRPVQSLVKQIQLILQEYLASGDVIEAQRCLKELEVPHFHHEMVYEGVVAAIEDMHDAAISSLVKLLKECDRSGIVTPQQMQRGFERVFSEMSDIVIDVPAAYTVLDRIFERCTKEGNFLPEKVINSMPTRGRKRFVSEGDGGRPKEC</sequence>
<evidence type="ECO:0000256" key="3">
    <source>
        <dbReference type="ARBA" id="ARBA00014414"/>
    </source>
</evidence>
<dbReference type="PANTHER" id="PTHR12626:SF0">
    <property type="entry name" value="PROGRAMMED CELL DEATH PROTEIN 4"/>
    <property type="match status" value="1"/>
</dbReference>
<evidence type="ECO:0000256" key="2">
    <source>
        <dbReference type="ARBA" id="ARBA00005497"/>
    </source>
</evidence>
<dbReference type="GO" id="GO:0005829">
    <property type="term" value="C:cytosol"/>
    <property type="evidence" value="ECO:0007669"/>
    <property type="project" value="TreeGrafter"/>
</dbReference>
<dbReference type="FunFam" id="1.25.40.180:FF:000008">
    <property type="entry name" value="Programmed cell death protein 4"/>
    <property type="match status" value="1"/>
</dbReference>
<evidence type="ECO:0000256" key="7">
    <source>
        <dbReference type="SAM" id="MobiDB-lite"/>
    </source>
</evidence>
<dbReference type="Gene3D" id="1.25.40.180">
    <property type="match status" value="2"/>
</dbReference>
<protein>
    <recommendedName>
        <fullName evidence="3">Programmed cell death protein 4</fullName>
    </recommendedName>
</protein>
<dbReference type="PROSITE" id="PS51366">
    <property type="entry name" value="MI"/>
    <property type="match status" value="2"/>
</dbReference>
<accession>A0A1V9XWK1</accession>
<gene>
    <name evidence="9" type="ORF">BIW11_02858</name>
</gene>
<feature type="region of interest" description="Disordered" evidence="7">
    <location>
        <begin position="65"/>
        <end position="118"/>
    </location>
</feature>
<keyword evidence="6" id="KW-0539">Nucleus</keyword>
<dbReference type="PANTHER" id="PTHR12626">
    <property type="entry name" value="PROGRAMMED CELL DEATH 4"/>
    <property type="match status" value="1"/>
</dbReference>
<dbReference type="GO" id="GO:0045892">
    <property type="term" value="P:negative regulation of DNA-templated transcription"/>
    <property type="evidence" value="ECO:0007669"/>
    <property type="project" value="InterPro"/>
</dbReference>
<evidence type="ECO:0000259" key="8">
    <source>
        <dbReference type="PROSITE" id="PS51366"/>
    </source>
</evidence>
<dbReference type="SMART" id="SM00544">
    <property type="entry name" value="MA3"/>
    <property type="match status" value="2"/>
</dbReference>
<proteinExistence type="inferred from homology"/>
<feature type="domain" description="MI" evidence="8">
    <location>
        <begin position="134"/>
        <end position="255"/>
    </location>
</feature>
<dbReference type="InterPro" id="IPR003891">
    <property type="entry name" value="Initiation_fac_eIF4g_MI"/>
</dbReference>